<dbReference type="InterPro" id="IPR035234">
    <property type="entry name" value="IgGFc-bd_N"/>
</dbReference>
<dbReference type="PROSITE" id="PS50041">
    <property type="entry name" value="C_TYPE_LECTIN_2"/>
    <property type="match status" value="1"/>
</dbReference>
<keyword evidence="1" id="KW-0732">Signal</keyword>
<evidence type="ECO:0000259" key="2">
    <source>
        <dbReference type="PROSITE" id="PS50041"/>
    </source>
</evidence>
<keyword evidence="4" id="KW-1185">Reference proteome</keyword>
<name>A0A9W8C4T7_TRIRA</name>
<dbReference type="PANTHER" id="PTHR46534:SF2">
    <property type="entry name" value="VWFD DOMAIN-CONTAINING PROTEIN"/>
    <property type="match status" value="1"/>
</dbReference>
<gene>
    <name evidence="3" type="ORF">IRJ41_017015</name>
</gene>
<dbReference type="PANTHER" id="PTHR46534">
    <property type="entry name" value="IGGFC_BINDING DOMAIN-CONTAINING PROTEIN"/>
    <property type="match status" value="1"/>
</dbReference>
<organism evidence="3 4">
    <name type="scientific">Triplophysa rosa</name>
    <name type="common">Cave loach</name>
    <dbReference type="NCBI Taxonomy" id="992332"/>
    <lineage>
        <taxon>Eukaryota</taxon>
        <taxon>Metazoa</taxon>
        <taxon>Chordata</taxon>
        <taxon>Craniata</taxon>
        <taxon>Vertebrata</taxon>
        <taxon>Euteleostomi</taxon>
        <taxon>Actinopterygii</taxon>
        <taxon>Neopterygii</taxon>
        <taxon>Teleostei</taxon>
        <taxon>Ostariophysi</taxon>
        <taxon>Cypriniformes</taxon>
        <taxon>Nemacheilidae</taxon>
        <taxon>Triplophysa</taxon>
    </lineage>
</organism>
<feature type="signal peptide" evidence="1">
    <location>
        <begin position="1"/>
        <end position="21"/>
    </location>
</feature>
<feature type="domain" description="C-type lectin" evidence="2">
    <location>
        <begin position="441"/>
        <end position="559"/>
    </location>
</feature>
<protein>
    <recommendedName>
        <fullName evidence="2">C-type lectin domain-containing protein</fullName>
    </recommendedName>
</protein>
<feature type="non-terminal residue" evidence="3">
    <location>
        <position position="580"/>
    </location>
</feature>
<dbReference type="InterPro" id="IPR016187">
    <property type="entry name" value="CTDL_fold"/>
</dbReference>
<dbReference type="SUPFAM" id="SSF56436">
    <property type="entry name" value="C-type lectin-like"/>
    <property type="match status" value="1"/>
</dbReference>
<dbReference type="InterPro" id="IPR001304">
    <property type="entry name" value="C-type_lectin-like"/>
</dbReference>
<comment type="caution">
    <text evidence="3">The sequence shown here is derived from an EMBL/GenBank/DDBJ whole genome shotgun (WGS) entry which is preliminary data.</text>
</comment>
<proteinExistence type="predicted"/>
<dbReference type="Pfam" id="PF17517">
    <property type="entry name" value="IgGFc_binding"/>
    <property type="match status" value="1"/>
</dbReference>
<dbReference type="SMART" id="SM00034">
    <property type="entry name" value="CLECT"/>
    <property type="match status" value="1"/>
</dbReference>
<evidence type="ECO:0000313" key="4">
    <source>
        <dbReference type="Proteomes" id="UP001059041"/>
    </source>
</evidence>
<dbReference type="Proteomes" id="UP001059041">
    <property type="component" value="Linkage Group LG8"/>
</dbReference>
<dbReference type="Gene3D" id="3.10.100.10">
    <property type="entry name" value="Mannose-Binding Protein A, subunit A"/>
    <property type="match status" value="1"/>
</dbReference>
<dbReference type="InterPro" id="IPR016186">
    <property type="entry name" value="C-type_lectin-like/link_sf"/>
</dbReference>
<dbReference type="CDD" id="cd00037">
    <property type="entry name" value="CLECT"/>
    <property type="match status" value="1"/>
</dbReference>
<feature type="chain" id="PRO_5040876612" description="C-type lectin domain-containing protein" evidence="1">
    <location>
        <begin position="22"/>
        <end position="580"/>
    </location>
</feature>
<dbReference type="AlphaFoldDB" id="A0A9W8C4T7"/>
<evidence type="ECO:0000256" key="1">
    <source>
        <dbReference type="SAM" id="SignalP"/>
    </source>
</evidence>
<reference evidence="3" key="1">
    <citation type="submission" date="2021-02" db="EMBL/GenBank/DDBJ databases">
        <title>Comparative genomics reveals that relaxation of natural selection precedes convergent phenotypic evolution of cavefish.</title>
        <authorList>
            <person name="Peng Z."/>
        </authorList>
    </citation>
    <scope>NUCLEOTIDE SEQUENCE</scope>
    <source>
        <tissue evidence="3">Muscle</tissue>
    </source>
</reference>
<dbReference type="EMBL" id="JAFHDT010000008">
    <property type="protein sequence ID" value="KAI7806984.1"/>
    <property type="molecule type" value="Genomic_DNA"/>
</dbReference>
<dbReference type="Pfam" id="PF00059">
    <property type="entry name" value="Lectin_C"/>
    <property type="match status" value="1"/>
</dbReference>
<accession>A0A9W8C4T7</accession>
<evidence type="ECO:0000313" key="3">
    <source>
        <dbReference type="EMBL" id="KAI7806984.1"/>
    </source>
</evidence>
<sequence length="580" mass="64418">KSRSDPVMFVILLIASMFSQGLVTVSYGKDFITAFPENVGYFYPYTLIKSLRVTALHNDTTFTVHFNNTQKTSSVLESGETANVSIPKTAEVHQLGSSSNSIRITSEKDIVVQSFSQTNIGTLPEKSVQTSVVQPITNLGKQYLIPLLNHSDLIQTFSGSPAPLWSQRYGSFKLIIINAEDTKNMVTIFRNISASVQEQKFWISSYQLIQLQANASLFKVKSSHKVAVILTHPCLEMTACKCNMIVNQILPTEFHGQNFVVPYIPGITQSRLLITSNDKSTSLSHSNVQLQPSPSGLLSLSDQTKSQYVNASGNVSLTLISSGLFIEVIPENMFAACYLLQVYSDISGSKKAIVIAETSSKTNLHKQNSPITNAKWTEITGTKYSSAIIPLTEQYTFIWHPSSKIAVYILENTDTTVYGGPPIPINTQPDEFGCVVIPGQFEVESEPLSWTESLAHCTSLQKHLACPTTEDIQMELANTVNTTEEGWIGLRRSLMTTDWYWQRQTPSSTSSSSVDYVHWAEGHPQEILKGLCASLLLNQDDEYKWKSAKCCEKKRPVCYKPPIYFNPLSVCDPICQNTVL</sequence>